<protein>
    <submittedName>
        <fullName evidence="2">Pseudouridine-5'-phosphatase-like</fullName>
    </submittedName>
</protein>
<dbReference type="PANTHER" id="PTHR18901">
    <property type="entry name" value="2-DEOXYGLUCOSE-6-PHOSPHATE PHOSPHATASE 2"/>
    <property type="match status" value="1"/>
</dbReference>
<dbReference type="Pfam" id="PF13419">
    <property type="entry name" value="HAD_2"/>
    <property type="match status" value="1"/>
</dbReference>
<evidence type="ECO:0000313" key="1">
    <source>
        <dbReference type="Proteomes" id="UP000694846"/>
    </source>
</evidence>
<dbReference type="NCBIfam" id="TIGR01509">
    <property type="entry name" value="HAD-SF-IA-v3"/>
    <property type="match status" value="1"/>
</dbReference>
<dbReference type="PANTHER" id="PTHR18901:SF38">
    <property type="entry name" value="PSEUDOURIDINE-5'-PHOSPHATASE"/>
    <property type="match status" value="1"/>
</dbReference>
<evidence type="ECO:0000313" key="2">
    <source>
        <dbReference type="RefSeq" id="XP_025413949.1"/>
    </source>
</evidence>
<dbReference type="GO" id="GO:0016791">
    <property type="term" value="F:phosphatase activity"/>
    <property type="evidence" value="ECO:0007669"/>
    <property type="project" value="TreeGrafter"/>
</dbReference>
<dbReference type="Gene3D" id="1.10.150.240">
    <property type="entry name" value="Putative phosphatase, domain 2"/>
    <property type="match status" value="1"/>
</dbReference>
<sequence>MRLLPTVATCILKNVNRTFCAAKKLHCVTHVIFDMDGVLLDTEKLHKQSVTEVVGKFGKTYNLDLRYRVLGAPELDGAKMVVNELKLPISIEEYINMVREFESKVMSDVDVLPGVERLIRHLHKNNVPFAIATSSGKKSYDYKTSKHRSLFSLFNHVVNGATDPEVKNGKPAPDIFLTCASRFPDKPPMNKCLVFEDSPNGVRGAKDAGMQVVMLPDPLLPKHLCAEASVILNSMEDFIPEAFGLPPFN</sequence>
<dbReference type="SFLD" id="SFLDG01129">
    <property type="entry name" value="C1.5:_HAD__Beta-PGM__Phosphata"/>
    <property type="match status" value="1"/>
</dbReference>
<dbReference type="Proteomes" id="UP000694846">
    <property type="component" value="Unplaced"/>
</dbReference>
<dbReference type="Gene3D" id="3.40.50.1000">
    <property type="entry name" value="HAD superfamily/HAD-like"/>
    <property type="match status" value="1"/>
</dbReference>
<dbReference type="InterPro" id="IPR023214">
    <property type="entry name" value="HAD_sf"/>
</dbReference>
<dbReference type="OrthoDB" id="40579at2759"/>
<dbReference type="GeneID" id="112686056"/>
<dbReference type="InterPro" id="IPR006439">
    <property type="entry name" value="HAD-SF_hydro_IA"/>
</dbReference>
<dbReference type="AlphaFoldDB" id="A0A8B8FSL1"/>
<dbReference type="InterPro" id="IPR023198">
    <property type="entry name" value="PGP-like_dom2"/>
</dbReference>
<organism evidence="1 2">
    <name type="scientific">Sipha flava</name>
    <name type="common">yellow sugarcane aphid</name>
    <dbReference type="NCBI Taxonomy" id="143950"/>
    <lineage>
        <taxon>Eukaryota</taxon>
        <taxon>Metazoa</taxon>
        <taxon>Ecdysozoa</taxon>
        <taxon>Arthropoda</taxon>
        <taxon>Hexapoda</taxon>
        <taxon>Insecta</taxon>
        <taxon>Pterygota</taxon>
        <taxon>Neoptera</taxon>
        <taxon>Paraneoptera</taxon>
        <taxon>Hemiptera</taxon>
        <taxon>Sternorrhyncha</taxon>
        <taxon>Aphidomorpha</taxon>
        <taxon>Aphidoidea</taxon>
        <taxon>Aphididae</taxon>
        <taxon>Sipha</taxon>
    </lineage>
</organism>
<dbReference type="InterPro" id="IPR041492">
    <property type="entry name" value="HAD_2"/>
</dbReference>
<keyword evidence="1" id="KW-1185">Reference proteome</keyword>
<dbReference type="SFLD" id="SFLDS00003">
    <property type="entry name" value="Haloacid_Dehalogenase"/>
    <property type="match status" value="1"/>
</dbReference>
<proteinExistence type="predicted"/>
<name>A0A8B8FSL1_9HEMI</name>
<dbReference type="FunFam" id="3.40.50.1000:FF:000055">
    <property type="entry name" value="Haloacid dehalogenase-like hydrolase family protein"/>
    <property type="match status" value="1"/>
</dbReference>
<gene>
    <name evidence="2" type="primary">LOC112686056</name>
</gene>
<dbReference type="SUPFAM" id="SSF56784">
    <property type="entry name" value="HAD-like"/>
    <property type="match status" value="1"/>
</dbReference>
<accession>A0A8B8FSL1</accession>
<dbReference type="RefSeq" id="XP_025413949.1">
    <property type="nucleotide sequence ID" value="XM_025558164.1"/>
</dbReference>
<reference evidence="2" key="1">
    <citation type="submission" date="2025-08" db="UniProtKB">
        <authorList>
            <consortium name="RefSeq"/>
        </authorList>
    </citation>
    <scope>IDENTIFICATION</scope>
    <source>
        <tissue evidence="2">Whole body</tissue>
    </source>
</reference>
<dbReference type="InterPro" id="IPR036412">
    <property type="entry name" value="HAD-like_sf"/>
</dbReference>